<dbReference type="EMBL" id="BMFU01000001">
    <property type="protein sequence ID" value="GGH41276.1"/>
    <property type="molecule type" value="Genomic_DNA"/>
</dbReference>
<protein>
    <submittedName>
        <fullName evidence="2">Uncharacterized protein</fullName>
    </submittedName>
</protein>
<keyword evidence="1" id="KW-1133">Transmembrane helix</keyword>
<organism evidence="2 3">
    <name type="scientific">Paenibacillus silvae</name>
    <dbReference type="NCBI Taxonomy" id="1325358"/>
    <lineage>
        <taxon>Bacteria</taxon>
        <taxon>Bacillati</taxon>
        <taxon>Bacillota</taxon>
        <taxon>Bacilli</taxon>
        <taxon>Bacillales</taxon>
        <taxon>Paenibacillaceae</taxon>
        <taxon>Paenibacillus</taxon>
    </lineage>
</organism>
<dbReference type="RefSeq" id="WP_188590933.1">
    <property type="nucleotide sequence ID" value="NZ_BMFU01000001.1"/>
</dbReference>
<keyword evidence="1" id="KW-0812">Transmembrane</keyword>
<name>A0ABQ1YWC0_9BACL</name>
<keyword evidence="3" id="KW-1185">Reference proteome</keyword>
<gene>
    <name evidence="2" type="ORF">GCM10008014_00680</name>
</gene>
<comment type="caution">
    <text evidence="2">The sequence shown here is derived from an EMBL/GenBank/DDBJ whole genome shotgun (WGS) entry which is preliminary data.</text>
</comment>
<feature type="transmembrane region" description="Helical" evidence="1">
    <location>
        <begin position="12"/>
        <end position="32"/>
    </location>
</feature>
<reference evidence="3" key="1">
    <citation type="journal article" date="2019" name="Int. J. Syst. Evol. Microbiol.">
        <title>The Global Catalogue of Microorganisms (GCM) 10K type strain sequencing project: providing services to taxonomists for standard genome sequencing and annotation.</title>
        <authorList>
            <consortium name="The Broad Institute Genomics Platform"/>
            <consortium name="The Broad Institute Genome Sequencing Center for Infectious Disease"/>
            <person name="Wu L."/>
            <person name="Ma J."/>
        </authorList>
    </citation>
    <scope>NUCLEOTIDE SEQUENCE [LARGE SCALE GENOMIC DNA]</scope>
    <source>
        <strain evidence="3">CGMCC 1.12770</strain>
    </source>
</reference>
<keyword evidence="1" id="KW-0472">Membrane</keyword>
<accession>A0ABQ1YWC0</accession>
<sequence>MYWYQTDKFKYIVIAWFVVVILTLIPLILYIGGKEDPKFISYSCNKHFASNDTLKHDQQIKVTSARSYEESINIFNLFSSLSSRWQLTSDVNTILSTAKQIDADKNTSTITIPNHACFISMKSNQQGTFTSSFESSLPNLSIYNWVKTTKNYFSNEQISTNIIMLLDDSAISIQFNGSPNFFNVIKAKIAVYSLNLSTDNNPSQI</sequence>
<dbReference type="Proteomes" id="UP000652153">
    <property type="component" value="Unassembled WGS sequence"/>
</dbReference>
<evidence type="ECO:0000313" key="3">
    <source>
        <dbReference type="Proteomes" id="UP000652153"/>
    </source>
</evidence>
<evidence type="ECO:0000313" key="2">
    <source>
        <dbReference type="EMBL" id="GGH41276.1"/>
    </source>
</evidence>
<proteinExistence type="predicted"/>
<evidence type="ECO:0000256" key="1">
    <source>
        <dbReference type="SAM" id="Phobius"/>
    </source>
</evidence>